<keyword evidence="6 9" id="KW-1133">Transmembrane helix</keyword>
<evidence type="ECO:0000313" key="10">
    <source>
        <dbReference type="EMBL" id="VEA71512.1"/>
    </source>
</evidence>
<protein>
    <submittedName>
        <fullName evidence="10">Lipopolysaccharide export system permease protein lptF</fullName>
    </submittedName>
</protein>
<dbReference type="AlphaFoldDB" id="A0A3S4GKM7"/>
<keyword evidence="5 9" id="KW-0812">Transmembrane</keyword>
<keyword evidence="7 9" id="KW-0472">Membrane</keyword>
<comment type="subunit">
    <text evidence="8">Component of the lipopolysaccharide transport and assembly complex. The LptBFG transporter is composed of two ATP-binding proteins (LptB) and two transmembrane proteins (LptF and LptG).</text>
</comment>
<dbReference type="EMBL" id="LR134155">
    <property type="protein sequence ID" value="VEA71512.1"/>
    <property type="molecule type" value="Genomic_DNA"/>
</dbReference>
<keyword evidence="4" id="KW-1003">Cell membrane</keyword>
<proteinExistence type="inferred from homology"/>
<dbReference type="Proteomes" id="UP000271603">
    <property type="component" value="Chromosome"/>
</dbReference>
<dbReference type="InterPro" id="IPR005495">
    <property type="entry name" value="LptG/LptF_permease"/>
</dbReference>
<comment type="function">
    <text evidence="1">Part of the ABC transporter complex LptBFG involved in the translocation of lipopolysaccharide (LPS) from the inner membrane to the outer membrane.</text>
</comment>
<accession>A0A3S4GKM7</accession>
<comment type="similarity">
    <text evidence="3">Belongs to the LptF/LptG family.</text>
</comment>
<evidence type="ECO:0000256" key="3">
    <source>
        <dbReference type="ARBA" id="ARBA00007725"/>
    </source>
</evidence>
<comment type="subcellular location">
    <subcellularLocation>
        <location evidence="2">Cell membrane</location>
        <topology evidence="2">Multi-pass membrane protein</topology>
    </subcellularLocation>
</comment>
<evidence type="ECO:0000256" key="5">
    <source>
        <dbReference type="ARBA" id="ARBA00022692"/>
    </source>
</evidence>
<gene>
    <name evidence="10" type="primary">lptF_1</name>
    <name evidence="10" type="ORF">NCTC9419_03073</name>
</gene>
<feature type="transmembrane region" description="Helical" evidence="9">
    <location>
        <begin position="12"/>
        <end position="32"/>
    </location>
</feature>
<dbReference type="GO" id="GO:0005886">
    <property type="term" value="C:plasma membrane"/>
    <property type="evidence" value="ECO:0007669"/>
    <property type="project" value="UniProtKB-SubCell"/>
</dbReference>
<reference evidence="10 11" key="1">
    <citation type="submission" date="2018-12" db="EMBL/GenBank/DDBJ databases">
        <authorList>
            <consortium name="Pathogen Informatics"/>
        </authorList>
    </citation>
    <scope>NUCLEOTIDE SEQUENCE [LARGE SCALE GENOMIC DNA]</scope>
    <source>
        <strain evidence="10 11">NCTC9419</strain>
    </source>
</reference>
<sequence length="65" mass="7497">MIIIRYLVRETLKSQIAILFILLLIFFCQNLVRVLGDAVDGDVPTNLVLSLLALACRKWRSSFFR</sequence>
<evidence type="ECO:0000256" key="8">
    <source>
        <dbReference type="ARBA" id="ARBA00026081"/>
    </source>
</evidence>
<dbReference type="Pfam" id="PF03739">
    <property type="entry name" value="LptF_LptG"/>
    <property type="match status" value="1"/>
</dbReference>
<evidence type="ECO:0000256" key="4">
    <source>
        <dbReference type="ARBA" id="ARBA00022475"/>
    </source>
</evidence>
<name>A0A3S4GKM7_SERRU</name>
<evidence type="ECO:0000313" key="11">
    <source>
        <dbReference type="Proteomes" id="UP000271603"/>
    </source>
</evidence>
<evidence type="ECO:0000256" key="1">
    <source>
        <dbReference type="ARBA" id="ARBA00002265"/>
    </source>
</evidence>
<evidence type="ECO:0000256" key="7">
    <source>
        <dbReference type="ARBA" id="ARBA00023136"/>
    </source>
</evidence>
<organism evidence="10 11">
    <name type="scientific">Serratia rubidaea</name>
    <name type="common">Serratia marinorubra</name>
    <dbReference type="NCBI Taxonomy" id="61652"/>
    <lineage>
        <taxon>Bacteria</taxon>
        <taxon>Pseudomonadati</taxon>
        <taxon>Pseudomonadota</taxon>
        <taxon>Gammaproteobacteria</taxon>
        <taxon>Enterobacterales</taxon>
        <taxon>Yersiniaceae</taxon>
        <taxon>Serratia</taxon>
    </lineage>
</organism>
<evidence type="ECO:0000256" key="9">
    <source>
        <dbReference type="SAM" id="Phobius"/>
    </source>
</evidence>
<evidence type="ECO:0000256" key="6">
    <source>
        <dbReference type="ARBA" id="ARBA00022989"/>
    </source>
</evidence>
<evidence type="ECO:0000256" key="2">
    <source>
        <dbReference type="ARBA" id="ARBA00004651"/>
    </source>
</evidence>